<name>A0ABS5JHZ9_9GAMM</name>
<evidence type="ECO:0000313" key="2">
    <source>
        <dbReference type="Proteomes" id="UP000680634"/>
    </source>
</evidence>
<comment type="caution">
    <text evidence="1">The sequence shown here is derived from an EMBL/GenBank/DDBJ whole genome shotgun (WGS) entry which is preliminary data.</text>
</comment>
<accession>A0ABS5JHZ9</accession>
<dbReference type="EMBL" id="JAERKB010000007">
    <property type="protein sequence ID" value="MBS0969549.1"/>
    <property type="molecule type" value="Genomic_DNA"/>
</dbReference>
<gene>
    <name evidence="1" type="ORF">JK232_11670</name>
</gene>
<keyword evidence="2" id="KW-1185">Reference proteome</keyword>
<reference evidence="2" key="1">
    <citation type="submission" date="2023-07" db="EMBL/GenBank/DDBJ databases">
        <title>Genome-inferred correspondence between phylogeny and metabolic traits in the wild Drosophila gut microbiome.</title>
        <authorList>
            <person name="Bueno E."/>
            <person name="Blow F."/>
            <person name="Douglas A.E."/>
        </authorList>
    </citation>
    <scope>NUCLEOTIDE SEQUENCE [LARGE SCALE GENOMIC DNA]</scope>
    <source>
        <strain evidence="2">JGM97</strain>
    </source>
</reference>
<protein>
    <submittedName>
        <fullName evidence="1">Uncharacterized protein</fullName>
    </submittedName>
</protein>
<proteinExistence type="predicted"/>
<dbReference type="Proteomes" id="UP000680634">
    <property type="component" value="Unassembled WGS sequence"/>
</dbReference>
<sequence>MRAIDYGVHNLDALEKAGYRIAALNDAEKSKLIYLTHHLGLTDTIRFIKGTITEAAAERLLIAQVGEKKANWYYENNNNSYCSGHRKWLFKFIDDYININLFVCQEKINYISLTQSSIEQVMIKIKESK</sequence>
<evidence type="ECO:0000313" key="1">
    <source>
        <dbReference type="EMBL" id="MBS0969549.1"/>
    </source>
</evidence>
<organism evidence="1 2">
    <name type="scientific">Nissabacter archeti</name>
    <dbReference type="NCBI Taxonomy" id="1917880"/>
    <lineage>
        <taxon>Bacteria</taxon>
        <taxon>Pseudomonadati</taxon>
        <taxon>Pseudomonadota</taxon>
        <taxon>Gammaproteobacteria</taxon>
        <taxon>Enterobacterales</taxon>
        <taxon>Yersiniaceae</taxon>
        <taxon>Nissabacter</taxon>
    </lineage>
</organism>
<dbReference type="Gene3D" id="1.10.530.10">
    <property type="match status" value="1"/>
</dbReference>